<accession>A0A763I2K4</accession>
<sequence length="47" mass="5596">MKKSDGEIHEKTASWGILQSEWLRKCGRLLLLLLYRFVIGWAFFQLL</sequence>
<evidence type="ECO:0000313" key="2">
    <source>
        <dbReference type="EMBL" id="HAF8675367.1"/>
    </source>
</evidence>
<protein>
    <submittedName>
        <fullName evidence="4">D-alanyl-D-alanine dipeptidase</fullName>
    </submittedName>
</protein>
<keyword evidence="1" id="KW-1133">Transmembrane helix</keyword>
<dbReference type="AlphaFoldDB" id="A0A763I2K4"/>
<evidence type="ECO:0000313" key="3">
    <source>
        <dbReference type="EMBL" id="HAG1745337.1"/>
    </source>
</evidence>
<dbReference type="EMBL" id="DAAXNF010000053">
    <property type="protein sequence ID" value="HAG1745337.1"/>
    <property type="molecule type" value="Genomic_DNA"/>
</dbReference>
<reference evidence="4" key="1">
    <citation type="journal article" date="2018" name="Genome Biol.">
        <title>SKESA: strategic k-mer extension for scrupulous assemblies.</title>
        <authorList>
            <person name="Souvorov A."/>
            <person name="Agarwala R."/>
            <person name="Lipman D.J."/>
        </authorList>
    </citation>
    <scope>NUCLEOTIDE SEQUENCE</scope>
    <source>
        <strain evidence="3">MA.CIT_T57</strain>
        <strain evidence="2">MA.GW_S04877-08</strain>
        <strain evidence="4">MA.JM_04/194</strain>
    </source>
</reference>
<gene>
    <name evidence="2" type="ORF">G5V20_004727</name>
    <name evidence="4" type="ORF">G8502_004546</name>
    <name evidence="3" type="ORF">G8W96_004825</name>
</gene>
<organism evidence="4">
    <name type="scientific">Salmonella enterica</name>
    <name type="common">Salmonella choleraesuis</name>
    <dbReference type="NCBI Taxonomy" id="28901"/>
    <lineage>
        <taxon>Bacteria</taxon>
        <taxon>Pseudomonadati</taxon>
        <taxon>Pseudomonadota</taxon>
        <taxon>Gammaproteobacteria</taxon>
        <taxon>Enterobacterales</taxon>
        <taxon>Enterobacteriaceae</taxon>
        <taxon>Salmonella</taxon>
    </lineage>
</organism>
<keyword evidence="1" id="KW-0472">Membrane</keyword>
<evidence type="ECO:0000313" key="4">
    <source>
        <dbReference type="EMBL" id="HAG4253950.1"/>
    </source>
</evidence>
<keyword evidence="1" id="KW-0812">Transmembrane</keyword>
<evidence type="ECO:0000256" key="1">
    <source>
        <dbReference type="SAM" id="Phobius"/>
    </source>
</evidence>
<proteinExistence type="predicted"/>
<dbReference type="EMBL" id="DAAYHS010000043">
    <property type="protein sequence ID" value="HAG4253950.1"/>
    <property type="molecule type" value="Genomic_DNA"/>
</dbReference>
<feature type="transmembrane region" description="Helical" evidence="1">
    <location>
        <begin position="29"/>
        <end position="46"/>
    </location>
</feature>
<comment type="caution">
    <text evidence="4">The sequence shown here is derived from an EMBL/GenBank/DDBJ whole genome shotgun (WGS) entry which is preliminary data.</text>
</comment>
<name>A0A763I2K4_SALER</name>
<dbReference type="EMBL" id="DAAWNX010000025">
    <property type="protein sequence ID" value="HAF8675367.1"/>
    <property type="molecule type" value="Genomic_DNA"/>
</dbReference>
<feature type="non-terminal residue" evidence="4">
    <location>
        <position position="47"/>
    </location>
</feature>
<reference evidence="4" key="2">
    <citation type="submission" date="2020-02" db="EMBL/GenBank/DDBJ databases">
        <authorList>
            <consortium name="NCBI Pathogen Detection Project"/>
        </authorList>
    </citation>
    <scope>NUCLEOTIDE SEQUENCE</scope>
    <source>
        <strain evidence="3">MA.CIT_T57</strain>
        <strain evidence="2">MA.GW_S04877-08</strain>
        <strain evidence="4">MA.JM_04/194</strain>
    </source>
</reference>